<organism evidence="2 3">
    <name type="scientific">Modicella reniformis</name>
    <dbReference type="NCBI Taxonomy" id="1440133"/>
    <lineage>
        <taxon>Eukaryota</taxon>
        <taxon>Fungi</taxon>
        <taxon>Fungi incertae sedis</taxon>
        <taxon>Mucoromycota</taxon>
        <taxon>Mortierellomycotina</taxon>
        <taxon>Mortierellomycetes</taxon>
        <taxon>Mortierellales</taxon>
        <taxon>Mortierellaceae</taxon>
        <taxon>Modicella</taxon>
    </lineage>
</organism>
<protein>
    <submittedName>
        <fullName evidence="2">Uncharacterized protein</fullName>
    </submittedName>
</protein>
<comment type="caution">
    <text evidence="2">The sequence shown here is derived from an EMBL/GenBank/DDBJ whole genome shotgun (WGS) entry which is preliminary data.</text>
</comment>
<keyword evidence="3" id="KW-1185">Reference proteome</keyword>
<dbReference type="EMBL" id="JAAAHW010001968">
    <property type="protein sequence ID" value="KAF9993040.1"/>
    <property type="molecule type" value="Genomic_DNA"/>
</dbReference>
<gene>
    <name evidence="2" type="ORF">BGZ65_011498</name>
</gene>
<dbReference type="Proteomes" id="UP000749646">
    <property type="component" value="Unassembled WGS sequence"/>
</dbReference>
<evidence type="ECO:0000313" key="2">
    <source>
        <dbReference type="EMBL" id="KAF9993040.1"/>
    </source>
</evidence>
<dbReference type="AlphaFoldDB" id="A0A9P6SR56"/>
<sequence>MNDLRKECFHILKEQTMDVIIEAFNTDPYIKSAAQKLEGAATARVPFQIVGNQRNRSVIQFHVLDTEFEDWLLWHSDTIICQFSAKKKPTGLQRSNREGEVSHAHRCHKRGDPSKKPEGSKNTRRSKKIKCPSSIHSWSLPLRTADGDMARFRRVRYNFRHNHTLNNLKNLREMRKSSLLKNKIRILIERGKEISEIQEELGNWKNEFLARPGAQNLRRDDFVTYDDVYHIYRKLIESKFQKHKEEFRSCQLWMNEFRTQNYFVYNRHDGVCYGFSSPWQMEQLETFGEVICFDGTHQTGGESQLFTVVIKNEHDNGVPAAFLLTTKSDSAIIAD</sequence>
<evidence type="ECO:0000313" key="3">
    <source>
        <dbReference type="Proteomes" id="UP000749646"/>
    </source>
</evidence>
<reference evidence="2" key="1">
    <citation type="journal article" date="2020" name="Fungal Divers.">
        <title>Resolving the Mortierellaceae phylogeny through synthesis of multi-gene phylogenetics and phylogenomics.</title>
        <authorList>
            <person name="Vandepol N."/>
            <person name="Liber J."/>
            <person name="Desiro A."/>
            <person name="Na H."/>
            <person name="Kennedy M."/>
            <person name="Barry K."/>
            <person name="Grigoriev I.V."/>
            <person name="Miller A.N."/>
            <person name="O'Donnell K."/>
            <person name="Stajich J.E."/>
            <person name="Bonito G."/>
        </authorList>
    </citation>
    <scope>NUCLEOTIDE SEQUENCE</scope>
    <source>
        <strain evidence="2">MES-2147</strain>
    </source>
</reference>
<feature type="region of interest" description="Disordered" evidence="1">
    <location>
        <begin position="91"/>
        <end position="130"/>
    </location>
</feature>
<feature type="non-terminal residue" evidence="2">
    <location>
        <position position="1"/>
    </location>
</feature>
<name>A0A9P6SR56_9FUNG</name>
<feature type="compositionally biased region" description="Basic and acidic residues" evidence="1">
    <location>
        <begin position="110"/>
        <end position="121"/>
    </location>
</feature>
<accession>A0A9P6SR56</accession>
<proteinExistence type="predicted"/>
<dbReference type="OrthoDB" id="2397870at2759"/>
<evidence type="ECO:0000256" key="1">
    <source>
        <dbReference type="SAM" id="MobiDB-lite"/>
    </source>
</evidence>